<organism evidence="1 2">
    <name type="scientific">Paspalum notatum var. saurae</name>
    <dbReference type="NCBI Taxonomy" id="547442"/>
    <lineage>
        <taxon>Eukaryota</taxon>
        <taxon>Viridiplantae</taxon>
        <taxon>Streptophyta</taxon>
        <taxon>Embryophyta</taxon>
        <taxon>Tracheophyta</taxon>
        <taxon>Spermatophyta</taxon>
        <taxon>Magnoliopsida</taxon>
        <taxon>Liliopsida</taxon>
        <taxon>Poales</taxon>
        <taxon>Poaceae</taxon>
        <taxon>PACMAD clade</taxon>
        <taxon>Panicoideae</taxon>
        <taxon>Andropogonodae</taxon>
        <taxon>Paspaleae</taxon>
        <taxon>Paspalinae</taxon>
        <taxon>Paspalum</taxon>
    </lineage>
</organism>
<dbReference type="PANTHER" id="PTHR33710:SF48">
    <property type="entry name" value="OS02G0307075 PROTEIN"/>
    <property type="match status" value="1"/>
</dbReference>
<dbReference type="InterPro" id="IPR036691">
    <property type="entry name" value="Endo/exonu/phosph_ase_sf"/>
</dbReference>
<dbReference type="AlphaFoldDB" id="A0AAQ3TWQ6"/>
<gene>
    <name evidence="1" type="ORF">U9M48_028486</name>
</gene>
<accession>A0AAQ3TWQ6</accession>
<protein>
    <recommendedName>
        <fullName evidence="3">Endonuclease/exonuclease/phosphatase domain-containing protein</fullName>
    </recommendedName>
</protein>
<dbReference type="EMBL" id="CP144750">
    <property type="protein sequence ID" value="WVZ81061.1"/>
    <property type="molecule type" value="Genomic_DNA"/>
</dbReference>
<keyword evidence="2" id="KW-1185">Reference proteome</keyword>
<evidence type="ECO:0000313" key="1">
    <source>
        <dbReference type="EMBL" id="WVZ81061.1"/>
    </source>
</evidence>
<name>A0AAQ3TWQ6_PASNO</name>
<dbReference type="PROSITE" id="PS51257">
    <property type="entry name" value="PROKAR_LIPOPROTEIN"/>
    <property type="match status" value="1"/>
</dbReference>
<dbReference type="SUPFAM" id="SSF56219">
    <property type="entry name" value="DNase I-like"/>
    <property type="match status" value="1"/>
</dbReference>
<sequence length="352" mass="40042">MEDDLRQAIIVTVVGSCDDDAVESVSVLLVRRFGLSRESMIFWRLLQAELLLLPDEASAVHIFSGGRLVVAPSIRLHIAHWRQHFRAAGAVLPQSIYIEIWGRQNQQLWWLTCVYGPQGNDNKIAFLQELREIRAACLGPWVILGDFNLIYKEEDKNNDNLNRAMMGRFRRLIDNLALKELPLHGRKFTWSNGQDSPTLVKLDRVLSTVDWEELFPNCLLQSAASSDSDHCPLILGLKDHAAGRRFHFESFWPSLDGFLQEVELAWASEPARSCPMENLSFKFRAVARGLQSWSQKKVGHVRSKLALANEILHQFEIAKDSRTLSPGESWLKNNIKKHTVALASLLRTIART</sequence>
<reference evidence="1 2" key="1">
    <citation type="submission" date="2024-02" db="EMBL/GenBank/DDBJ databases">
        <title>High-quality chromosome-scale genome assembly of Pensacola bahiagrass (Paspalum notatum Flugge var. saurae).</title>
        <authorList>
            <person name="Vega J.M."/>
            <person name="Podio M."/>
            <person name="Orjuela J."/>
            <person name="Siena L.A."/>
            <person name="Pessino S.C."/>
            <person name="Combes M.C."/>
            <person name="Mariac C."/>
            <person name="Albertini E."/>
            <person name="Pupilli F."/>
            <person name="Ortiz J.P.A."/>
            <person name="Leblanc O."/>
        </authorList>
    </citation>
    <scope>NUCLEOTIDE SEQUENCE [LARGE SCALE GENOMIC DNA]</scope>
    <source>
        <strain evidence="1">R1</strain>
        <tissue evidence="1">Leaf</tissue>
    </source>
</reference>
<proteinExistence type="predicted"/>
<dbReference type="PANTHER" id="PTHR33710">
    <property type="entry name" value="BNAC02G09200D PROTEIN"/>
    <property type="match status" value="1"/>
</dbReference>
<dbReference type="Gene3D" id="3.60.10.10">
    <property type="entry name" value="Endonuclease/exonuclease/phosphatase"/>
    <property type="match status" value="1"/>
</dbReference>
<evidence type="ECO:0008006" key="3">
    <source>
        <dbReference type="Google" id="ProtNLM"/>
    </source>
</evidence>
<dbReference type="Proteomes" id="UP001341281">
    <property type="component" value="Chromosome 06"/>
</dbReference>
<evidence type="ECO:0000313" key="2">
    <source>
        <dbReference type="Proteomes" id="UP001341281"/>
    </source>
</evidence>